<organism evidence="4">
    <name type="scientific">Neodiprion lecontei</name>
    <name type="common">Redheaded pine sawfly</name>
    <dbReference type="NCBI Taxonomy" id="441921"/>
    <lineage>
        <taxon>Eukaryota</taxon>
        <taxon>Metazoa</taxon>
        <taxon>Ecdysozoa</taxon>
        <taxon>Arthropoda</taxon>
        <taxon>Hexapoda</taxon>
        <taxon>Insecta</taxon>
        <taxon>Pterygota</taxon>
        <taxon>Neoptera</taxon>
        <taxon>Endopterygota</taxon>
        <taxon>Hymenoptera</taxon>
        <taxon>Tenthredinoidea</taxon>
        <taxon>Diprionidae</taxon>
        <taxon>Diprioninae</taxon>
        <taxon>Neodiprion</taxon>
    </lineage>
</organism>
<name>A0A6J0CGB1_NEOLC</name>
<gene>
    <name evidence="4" type="primary">LOC107228168</name>
</gene>
<keyword evidence="3" id="KW-1185">Reference proteome</keyword>
<protein>
    <submittedName>
        <fullName evidence="4">Uncharacterized protein LOC107228168</fullName>
    </submittedName>
</protein>
<dbReference type="InParanoid" id="A0A6J0CGB1"/>
<dbReference type="GeneID" id="107228168"/>
<dbReference type="Proteomes" id="UP000829291">
    <property type="component" value="Chromosome 3"/>
</dbReference>
<evidence type="ECO:0000256" key="1">
    <source>
        <dbReference type="SAM" id="MobiDB-lite"/>
    </source>
</evidence>
<keyword evidence="2" id="KW-0732">Signal</keyword>
<accession>A0A6J0CGB1</accession>
<evidence type="ECO:0000313" key="3">
    <source>
        <dbReference type="Proteomes" id="UP000829291"/>
    </source>
</evidence>
<dbReference type="KEGG" id="nlo:107228168"/>
<dbReference type="AlphaFoldDB" id="A0A6J0CGB1"/>
<feature type="signal peptide" evidence="2">
    <location>
        <begin position="1"/>
        <end position="25"/>
    </location>
</feature>
<evidence type="ECO:0000256" key="2">
    <source>
        <dbReference type="SAM" id="SignalP"/>
    </source>
</evidence>
<reference evidence="4" key="1">
    <citation type="submission" date="2025-08" db="UniProtKB">
        <authorList>
            <consortium name="RefSeq"/>
        </authorList>
    </citation>
    <scope>IDENTIFICATION</scope>
    <source>
        <tissue evidence="4">Thorax and Abdomen</tissue>
    </source>
</reference>
<proteinExistence type="predicted"/>
<dbReference type="OrthoDB" id="7683691at2759"/>
<evidence type="ECO:0000313" key="4">
    <source>
        <dbReference type="RefSeq" id="XP_015525029.1"/>
    </source>
</evidence>
<feature type="compositionally biased region" description="Basic residues" evidence="1">
    <location>
        <begin position="126"/>
        <end position="140"/>
    </location>
</feature>
<feature type="chain" id="PRO_5027028851" evidence="2">
    <location>
        <begin position="26"/>
        <end position="140"/>
    </location>
</feature>
<feature type="region of interest" description="Disordered" evidence="1">
    <location>
        <begin position="109"/>
        <end position="140"/>
    </location>
</feature>
<dbReference type="RefSeq" id="XP_015525029.1">
    <property type="nucleotide sequence ID" value="XM_015669543.2"/>
</dbReference>
<sequence length="140" mass="15556">MIGAGGNSPFFIFLIFFLSVKSADPKRFLAQALTIEPSHDRPCVVGDAWAEECVSCVCLEGGKASCKSSFCATRLRRELDDCKEGEITHVECNTCRCKNNTRVCTKNDCGKERQPHGGAKQNHAGRSYKKREKRARRVKG</sequence>